<feature type="coiled-coil region" evidence="1">
    <location>
        <begin position="3"/>
        <end position="58"/>
    </location>
</feature>
<keyword evidence="3" id="KW-1185">Reference proteome</keyword>
<accession>A0ABX5PVK3</accession>
<evidence type="ECO:0000313" key="3">
    <source>
        <dbReference type="Proteomes" id="UP000248584"/>
    </source>
</evidence>
<dbReference type="RefSeq" id="WP_015363891.1">
    <property type="nucleotide sequence ID" value="NZ_QKZR01000005.1"/>
</dbReference>
<comment type="caution">
    <text evidence="2">The sequence shown here is derived from an EMBL/GenBank/DDBJ whole genome shotgun (WGS) entry which is preliminary data.</text>
</comment>
<reference evidence="2 3" key="1">
    <citation type="submission" date="2018-06" db="EMBL/GenBank/DDBJ databases">
        <title>Genomic Encyclopedia of Archaeal and Bacterial Type Strains, Phase II (KMG-II): from individual species to whole genera.</title>
        <authorList>
            <person name="Goeker M."/>
        </authorList>
    </citation>
    <scope>NUCLEOTIDE SEQUENCE [LARGE SCALE GENOMIC DNA]</scope>
    <source>
        <strain evidence="2 3">DSM 17205</strain>
    </source>
</reference>
<protein>
    <recommendedName>
        <fullName evidence="4">HTH hxlR-type domain-containing protein</fullName>
    </recommendedName>
</protein>
<dbReference type="EMBL" id="QKZR01000005">
    <property type="protein sequence ID" value="PZX38145.1"/>
    <property type="molecule type" value="Genomic_DNA"/>
</dbReference>
<evidence type="ECO:0000256" key="1">
    <source>
        <dbReference type="SAM" id="Coils"/>
    </source>
</evidence>
<evidence type="ECO:0008006" key="4">
    <source>
        <dbReference type="Google" id="ProtNLM"/>
    </source>
</evidence>
<evidence type="ECO:0000313" key="2">
    <source>
        <dbReference type="EMBL" id="PZX38145.1"/>
    </source>
</evidence>
<name>A0ABX5PVK3_9FLAO</name>
<proteinExistence type="predicted"/>
<dbReference type="Proteomes" id="UP000248584">
    <property type="component" value="Unassembled WGS sequence"/>
</dbReference>
<sequence length="194" mass="23045">MDFSKIQEKNINLEEANSNLNAEVIKSYADLKNNKIEKSSLRNRRDETISELNMLKEQMKFITDHFRVENATSLTEAIKNDELKNLIRFNHSNNQNNINNDEQIEWYREWTVYKKEEGFLTEFIKVVSYIEREDFKRTKYNSALIKLFLSRQIIQSSEHQNGSSKKIEYSLTNKGFYYLHLYLIGLTSDDIDHG</sequence>
<organism evidence="2 3">
    <name type="scientific">Nonlabens dokdonensis</name>
    <dbReference type="NCBI Taxonomy" id="328515"/>
    <lineage>
        <taxon>Bacteria</taxon>
        <taxon>Pseudomonadati</taxon>
        <taxon>Bacteroidota</taxon>
        <taxon>Flavobacteriia</taxon>
        <taxon>Flavobacteriales</taxon>
        <taxon>Flavobacteriaceae</taxon>
        <taxon>Nonlabens</taxon>
    </lineage>
</organism>
<gene>
    <name evidence="2" type="ORF">LX97_02726</name>
</gene>
<keyword evidence="1" id="KW-0175">Coiled coil</keyword>